<dbReference type="InterPro" id="IPR008974">
    <property type="entry name" value="TRAF-like"/>
</dbReference>
<dbReference type="InterPro" id="IPR011333">
    <property type="entry name" value="SKP1/BTB/POZ_sf"/>
</dbReference>
<dbReference type="PROSITE" id="PS50097">
    <property type="entry name" value="BTB"/>
    <property type="match status" value="1"/>
</dbReference>
<dbReference type="GO" id="GO:0016567">
    <property type="term" value="P:protein ubiquitination"/>
    <property type="evidence" value="ECO:0007669"/>
    <property type="project" value="InterPro"/>
</dbReference>
<dbReference type="Gene3D" id="1.25.40.420">
    <property type="match status" value="1"/>
</dbReference>
<evidence type="ECO:0000259" key="5">
    <source>
        <dbReference type="PROSITE" id="PS50144"/>
    </source>
</evidence>
<organism evidence="6 7">
    <name type="scientific">Eragrostis curvula</name>
    <name type="common">weeping love grass</name>
    <dbReference type="NCBI Taxonomy" id="38414"/>
    <lineage>
        <taxon>Eukaryota</taxon>
        <taxon>Viridiplantae</taxon>
        <taxon>Streptophyta</taxon>
        <taxon>Embryophyta</taxon>
        <taxon>Tracheophyta</taxon>
        <taxon>Spermatophyta</taxon>
        <taxon>Magnoliopsida</taxon>
        <taxon>Liliopsida</taxon>
        <taxon>Poales</taxon>
        <taxon>Poaceae</taxon>
        <taxon>PACMAD clade</taxon>
        <taxon>Chloridoideae</taxon>
        <taxon>Eragrostideae</taxon>
        <taxon>Eragrostidinae</taxon>
        <taxon>Eragrostis</taxon>
    </lineage>
</organism>
<dbReference type="PANTHER" id="PTHR26379:SF295">
    <property type="entry name" value="OS10G0429651 PROTEIN"/>
    <property type="match status" value="1"/>
</dbReference>
<feature type="domain" description="MATH" evidence="5">
    <location>
        <begin position="27"/>
        <end position="156"/>
    </location>
</feature>
<dbReference type="PANTHER" id="PTHR26379">
    <property type="entry name" value="BTB/POZ AND MATH DOMAIN-CONTAINING PROTEIN 1"/>
    <property type="match status" value="1"/>
</dbReference>
<feature type="domain" description="BTB" evidence="4">
    <location>
        <begin position="197"/>
        <end position="265"/>
    </location>
</feature>
<feature type="compositionally biased region" description="Low complexity" evidence="3">
    <location>
        <begin position="15"/>
        <end position="26"/>
    </location>
</feature>
<evidence type="ECO:0008006" key="8">
    <source>
        <dbReference type="Google" id="ProtNLM"/>
    </source>
</evidence>
<evidence type="ECO:0000313" key="7">
    <source>
        <dbReference type="Proteomes" id="UP000324897"/>
    </source>
</evidence>
<comment type="caution">
    <text evidence="6">The sequence shown here is derived from an EMBL/GenBank/DDBJ whole genome shotgun (WGS) entry which is preliminary data.</text>
</comment>
<dbReference type="InterPro" id="IPR002083">
    <property type="entry name" value="MATH/TRAF_dom"/>
</dbReference>
<evidence type="ECO:0000256" key="2">
    <source>
        <dbReference type="ARBA" id="ARBA00010846"/>
    </source>
</evidence>
<dbReference type="Gene3D" id="3.30.710.10">
    <property type="entry name" value="Potassium Channel Kv1.1, Chain A"/>
    <property type="match status" value="1"/>
</dbReference>
<dbReference type="Pfam" id="PF22486">
    <property type="entry name" value="MATH_2"/>
    <property type="match status" value="1"/>
</dbReference>
<dbReference type="AlphaFoldDB" id="A0A5J9V3U5"/>
<dbReference type="Proteomes" id="UP000324897">
    <property type="component" value="Chromosome 1"/>
</dbReference>
<dbReference type="InterPro" id="IPR056423">
    <property type="entry name" value="BACK_BPM_SPOP"/>
</dbReference>
<dbReference type="SUPFAM" id="SSF54695">
    <property type="entry name" value="POZ domain"/>
    <property type="match status" value="1"/>
</dbReference>
<dbReference type="OrthoDB" id="6359816at2759"/>
<protein>
    <recommendedName>
        <fullName evidence="8">BTB domain-containing protein</fullName>
    </recommendedName>
</protein>
<feature type="region of interest" description="Disordered" evidence="3">
    <location>
        <begin position="1"/>
        <end position="26"/>
    </location>
</feature>
<evidence type="ECO:0000313" key="6">
    <source>
        <dbReference type="EMBL" id="TVU30633.1"/>
    </source>
</evidence>
<reference evidence="6 7" key="1">
    <citation type="journal article" date="2019" name="Sci. Rep.">
        <title>A high-quality genome of Eragrostis curvula grass provides insights into Poaceae evolution and supports new strategies to enhance forage quality.</title>
        <authorList>
            <person name="Carballo J."/>
            <person name="Santos B.A.C.M."/>
            <person name="Zappacosta D."/>
            <person name="Garbus I."/>
            <person name="Selva J.P."/>
            <person name="Gallo C.A."/>
            <person name="Diaz A."/>
            <person name="Albertini E."/>
            <person name="Caccamo M."/>
            <person name="Echenique V."/>
        </authorList>
    </citation>
    <scope>NUCLEOTIDE SEQUENCE [LARGE SCALE GENOMIC DNA]</scope>
    <source>
        <strain evidence="7">cv. Victoria</strain>
        <tissue evidence="6">Leaf</tissue>
    </source>
</reference>
<dbReference type="SMART" id="SM00225">
    <property type="entry name" value="BTB"/>
    <property type="match status" value="1"/>
</dbReference>
<dbReference type="Gene3D" id="2.60.210.10">
    <property type="entry name" value="Apoptosis, Tumor Necrosis Factor Receptor Associated Protein 2, Chain A"/>
    <property type="match status" value="1"/>
</dbReference>
<dbReference type="EMBL" id="RWGY01000011">
    <property type="protein sequence ID" value="TVU30633.1"/>
    <property type="molecule type" value="Genomic_DNA"/>
</dbReference>
<dbReference type="CDD" id="cd00121">
    <property type="entry name" value="MATH"/>
    <property type="match status" value="1"/>
</dbReference>
<dbReference type="InterPro" id="IPR000210">
    <property type="entry name" value="BTB/POZ_dom"/>
</dbReference>
<dbReference type="Gramene" id="TVU30633">
    <property type="protein sequence ID" value="TVU30633"/>
    <property type="gene ID" value="EJB05_22264"/>
</dbReference>
<gene>
    <name evidence="6" type="ORF">EJB05_22264</name>
</gene>
<dbReference type="InterPro" id="IPR045005">
    <property type="entry name" value="BPM1-6"/>
</dbReference>
<evidence type="ECO:0000256" key="3">
    <source>
        <dbReference type="SAM" id="MobiDB-lite"/>
    </source>
</evidence>
<evidence type="ECO:0000259" key="4">
    <source>
        <dbReference type="PROSITE" id="PS50097"/>
    </source>
</evidence>
<name>A0A5J9V3U5_9POAL</name>
<comment type="similarity">
    <text evidence="2">Belongs to the Tdpoz family.</text>
</comment>
<dbReference type="Pfam" id="PF24570">
    <property type="entry name" value="BACK_BPM_SPOP"/>
    <property type="match status" value="1"/>
</dbReference>
<dbReference type="CDD" id="cd18280">
    <property type="entry name" value="BTB_POZ_BPM_plant"/>
    <property type="match status" value="1"/>
</dbReference>
<keyword evidence="7" id="KW-1185">Reference proteome</keyword>
<dbReference type="SUPFAM" id="SSF49599">
    <property type="entry name" value="TRAF domain-like"/>
    <property type="match status" value="1"/>
</dbReference>
<dbReference type="Pfam" id="PF00651">
    <property type="entry name" value="BTB"/>
    <property type="match status" value="1"/>
</dbReference>
<accession>A0A5J9V3U5</accession>
<comment type="pathway">
    <text evidence="1">Protein modification; protein ubiquitination.</text>
</comment>
<sequence length="370" mass="41395">MAFTGVSFVGDSRQSPSPSATTAVPSSGHHLLVVHGYSRTKDTPNGEGMQSRPFKIGGYRWYIEYYPNDYLPKNADCISFYLVFNESCTIEPVTVKYEFSFVDQVQKDEPPLLVRDKVTHRFSTGDAWSPRCFMKREVFEKSKHIKNDSFTIRCDIVVITSKDVSTKDTKTSEPFVVVPPVDIQQHLGSLFLSEEGTDVMFQVGSEIFAAHRCVLAARSAVFKALLFGPMKEGATKAVTIIEDMEAPVFKLLLGFLYSDQVPEIEGEDEAVMWQHLLVAADRYVLSRLKLICEQLLCTHINTSTVKNILALAEQRHCQGLKDACLDFLNSSANLQEVMASGDLDHLINSCPSVLKELIAKLASLKFDNLY</sequence>
<proteinExistence type="inferred from homology"/>
<evidence type="ECO:0000256" key="1">
    <source>
        <dbReference type="ARBA" id="ARBA00004906"/>
    </source>
</evidence>
<dbReference type="PROSITE" id="PS50144">
    <property type="entry name" value="MATH"/>
    <property type="match status" value="1"/>
</dbReference>